<evidence type="ECO:0000313" key="2">
    <source>
        <dbReference type="EMBL" id="GBO88618.1"/>
    </source>
</evidence>
<gene>
    <name evidence="2" type="ORF">MSSD14B_22860</name>
</gene>
<organism evidence="2 3">
    <name type="scientific">Marinobacter salsuginis</name>
    <dbReference type="NCBI Taxonomy" id="418719"/>
    <lineage>
        <taxon>Bacteria</taxon>
        <taxon>Pseudomonadati</taxon>
        <taxon>Pseudomonadota</taxon>
        <taxon>Gammaproteobacteria</taxon>
        <taxon>Pseudomonadales</taxon>
        <taxon>Marinobacteraceae</taxon>
        <taxon>Marinobacter</taxon>
    </lineage>
</organism>
<dbReference type="EMBL" id="BGZI01000015">
    <property type="protein sequence ID" value="GBO88618.1"/>
    <property type="molecule type" value="Genomic_DNA"/>
</dbReference>
<accession>A0A5M3Q0B7</accession>
<name>A0A5M3Q0B7_9GAMM</name>
<sequence length="175" mass="19915">MILFKAGHKDYVDKLADYRKTRSFREGGRWNSPGTPALYFSSNVQNAMLELRNYLPDPVVANTVNVMGVFQTPPLRLIHLRPDELPSGWHQYPYPTQTQITGDRYLLDENYDGFVVPSCAINHDLAESTYNDVRQSIYANVIVNPERQAIQEALLLEKHSPIYSARAFSALKGDL</sequence>
<dbReference type="SMART" id="SM00953">
    <property type="entry name" value="RES"/>
    <property type="match status" value="1"/>
</dbReference>
<dbReference type="Pfam" id="PF08808">
    <property type="entry name" value="RES"/>
    <property type="match status" value="1"/>
</dbReference>
<reference evidence="2 3" key="1">
    <citation type="journal article" date="2019" name="J. Gen. Appl. Microbiol.">
        <title>Aerobic degradation of cis-dichloroethene by the marine bacterium Marinobacter salsuginis strain 5N-3.</title>
        <authorList>
            <person name="Inoue Y."/>
            <person name="Fukunaga Y."/>
            <person name="Katsumata H."/>
            <person name="Ohji S."/>
            <person name="Hosoyama A."/>
            <person name="Mori K."/>
            <person name="Ando K."/>
        </authorList>
    </citation>
    <scope>NUCLEOTIDE SEQUENCE [LARGE SCALE GENOMIC DNA]</scope>
    <source>
        <strain evidence="2 3">NBRC 109114</strain>
    </source>
</reference>
<feature type="domain" description="RES" evidence="1">
    <location>
        <begin position="17"/>
        <end position="136"/>
    </location>
</feature>
<evidence type="ECO:0000259" key="1">
    <source>
        <dbReference type="SMART" id="SM00953"/>
    </source>
</evidence>
<dbReference type="Proteomes" id="UP000387223">
    <property type="component" value="Unassembled WGS sequence"/>
</dbReference>
<dbReference type="AlphaFoldDB" id="A0A5M3Q0B7"/>
<dbReference type="RefSeq" id="WP_136631888.1">
    <property type="nucleotide sequence ID" value="NZ_BGZI01000015.1"/>
</dbReference>
<evidence type="ECO:0000313" key="3">
    <source>
        <dbReference type="Proteomes" id="UP000387223"/>
    </source>
</evidence>
<dbReference type="InterPro" id="IPR014914">
    <property type="entry name" value="RES_dom"/>
</dbReference>
<protein>
    <recommendedName>
        <fullName evidence="1">RES domain-containing protein</fullName>
    </recommendedName>
</protein>
<proteinExistence type="predicted"/>
<comment type="caution">
    <text evidence="2">The sequence shown here is derived from an EMBL/GenBank/DDBJ whole genome shotgun (WGS) entry which is preliminary data.</text>
</comment>